<comment type="caution">
    <text evidence="2">The sequence shown here is derived from an EMBL/GenBank/DDBJ whole genome shotgun (WGS) entry which is preliminary data.</text>
</comment>
<sequence>MTKEDAVVSEQGGNQPSEEDQWRAHIKKSAKAKFYVGDKVWLDPGGSAPREGPYLVAAVKANGKYALCHDDDASTPVRDADEVDESKLRRAS</sequence>
<name>A0AA40AI74_9PEZI</name>
<keyword evidence="3" id="KW-1185">Reference proteome</keyword>
<feature type="region of interest" description="Disordered" evidence="1">
    <location>
        <begin position="1"/>
        <end position="21"/>
    </location>
</feature>
<dbReference type="EMBL" id="JAUKUA010000004">
    <property type="protein sequence ID" value="KAK0716305.1"/>
    <property type="molecule type" value="Genomic_DNA"/>
</dbReference>
<accession>A0AA40AI74</accession>
<evidence type="ECO:0000256" key="1">
    <source>
        <dbReference type="SAM" id="MobiDB-lite"/>
    </source>
</evidence>
<dbReference type="AlphaFoldDB" id="A0AA40AI74"/>
<evidence type="ECO:0000313" key="2">
    <source>
        <dbReference type="EMBL" id="KAK0716305.1"/>
    </source>
</evidence>
<feature type="region of interest" description="Disordered" evidence="1">
    <location>
        <begin position="70"/>
        <end position="92"/>
    </location>
</feature>
<proteinExistence type="predicted"/>
<organism evidence="2 3">
    <name type="scientific">Lasiosphaeris hirsuta</name>
    <dbReference type="NCBI Taxonomy" id="260670"/>
    <lineage>
        <taxon>Eukaryota</taxon>
        <taxon>Fungi</taxon>
        <taxon>Dikarya</taxon>
        <taxon>Ascomycota</taxon>
        <taxon>Pezizomycotina</taxon>
        <taxon>Sordariomycetes</taxon>
        <taxon>Sordariomycetidae</taxon>
        <taxon>Sordariales</taxon>
        <taxon>Lasiosphaeriaceae</taxon>
        <taxon>Lasiosphaeris</taxon>
    </lineage>
</organism>
<dbReference type="Proteomes" id="UP001172102">
    <property type="component" value="Unassembled WGS sequence"/>
</dbReference>
<gene>
    <name evidence="2" type="ORF">B0H67DRAFT_645945</name>
</gene>
<reference evidence="2" key="1">
    <citation type="submission" date="2023-06" db="EMBL/GenBank/DDBJ databases">
        <title>Genome-scale phylogeny and comparative genomics of the fungal order Sordariales.</title>
        <authorList>
            <consortium name="Lawrence Berkeley National Laboratory"/>
            <person name="Hensen N."/>
            <person name="Bonometti L."/>
            <person name="Westerberg I."/>
            <person name="Brannstrom I.O."/>
            <person name="Guillou S."/>
            <person name="Cros-Aarteil S."/>
            <person name="Calhoun S."/>
            <person name="Haridas S."/>
            <person name="Kuo A."/>
            <person name="Mondo S."/>
            <person name="Pangilinan J."/>
            <person name="Riley R."/>
            <person name="Labutti K."/>
            <person name="Andreopoulos B."/>
            <person name="Lipzen A."/>
            <person name="Chen C."/>
            <person name="Yanf M."/>
            <person name="Daum C."/>
            <person name="Ng V."/>
            <person name="Clum A."/>
            <person name="Steindorff A."/>
            <person name="Ohm R."/>
            <person name="Martin F."/>
            <person name="Silar P."/>
            <person name="Natvig D."/>
            <person name="Lalanne C."/>
            <person name="Gautier V."/>
            <person name="Ament-Velasquez S.L."/>
            <person name="Kruys A."/>
            <person name="Hutchinson M.I."/>
            <person name="Powell A.J."/>
            <person name="Barry K."/>
            <person name="Miller A.N."/>
            <person name="Grigoriev I.V."/>
            <person name="Debuchy R."/>
            <person name="Gladieux P."/>
            <person name="Thoren M.H."/>
            <person name="Johannesson H."/>
        </authorList>
    </citation>
    <scope>NUCLEOTIDE SEQUENCE</scope>
    <source>
        <strain evidence="2">SMH4607-1</strain>
    </source>
</reference>
<evidence type="ECO:0000313" key="3">
    <source>
        <dbReference type="Proteomes" id="UP001172102"/>
    </source>
</evidence>
<protein>
    <submittedName>
        <fullName evidence="2">Uncharacterized protein</fullName>
    </submittedName>
</protein>